<feature type="transmembrane region" description="Helical" evidence="1">
    <location>
        <begin position="109"/>
        <end position="133"/>
    </location>
</feature>
<name>A0ABZ0SPP6_9MICO</name>
<keyword evidence="1" id="KW-0812">Transmembrane</keyword>
<feature type="transmembrane region" description="Helical" evidence="1">
    <location>
        <begin position="37"/>
        <end position="58"/>
    </location>
</feature>
<evidence type="ECO:0000313" key="2">
    <source>
        <dbReference type="EMBL" id="WPR89612.1"/>
    </source>
</evidence>
<keyword evidence="1" id="KW-1133">Transmembrane helix</keyword>
<keyword evidence="3" id="KW-1185">Reference proteome</keyword>
<protein>
    <submittedName>
        <fullName evidence="2">DUF998 domain-containing protein</fullName>
    </submittedName>
</protein>
<feature type="transmembrane region" description="Helical" evidence="1">
    <location>
        <begin position="346"/>
        <end position="367"/>
    </location>
</feature>
<dbReference type="RefSeq" id="WP_320942326.1">
    <property type="nucleotide sequence ID" value="NZ_BAABEU010000003.1"/>
</dbReference>
<dbReference type="Proteomes" id="UP001323798">
    <property type="component" value="Chromosome"/>
</dbReference>
<proteinExistence type="predicted"/>
<keyword evidence="1" id="KW-0472">Membrane</keyword>
<gene>
    <name evidence="2" type="ORF">SM116_17920</name>
</gene>
<organism evidence="2 3">
    <name type="scientific">Microbacterium rhizosphaerae</name>
    <dbReference type="NCBI Taxonomy" id="1678237"/>
    <lineage>
        <taxon>Bacteria</taxon>
        <taxon>Bacillati</taxon>
        <taxon>Actinomycetota</taxon>
        <taxon>Actinomycetes</taxon>
        <taxon>Micrococcales</taxon>
        <taxon>Microbacteriaceae</taxon>
        <taxon>Microbacterium</taxon>
    </lineage>
</organism>
<feature type="transmembrane region" description="Helical" evidence="1">
    <location>
        <begin position="213"/>
        <end position="236"/>
    </location>
</feature>
<sequence>MAAEPQRVLHERDTTESPLVRVWHSSAARLESLSTRWAIGAFVVAGVITIAVMYGSRWPLAGIDRSVGNLAAWVTSGLAGLSFATAYIVEARRGYDSWRRRLPLAKRVLDIVATSVAMGMLSYLGVLAVASLFQLGFHGLTIDPLGGAALAGAAAATFTYVAVLAGSRVTGEGLSILATLVLFIGTIGSMLSTPDQSWWQWHFSELGNNHAASAYRFNLALILTGLVITVLANYVGHDIELGLRARKVEKRKRMRRVRLFSWLYAGIGIFMSIAGIVTDGMNFPFHVAAATSMTLTVGVFVYFALRYLPGLPRDITVFSLLVLAGTAVAVLLWVPVHYYNLTGMEFIAAGLMFAWLIVFVRAIAAYARPGTPPESA</sequence>
<accession>A0ABZ0SPP6</accession>
<evidence type="ECO:0000256" key="1">
    <source>
        <dbReference type="SAM" id="Phobius"/>
    </source>
</evidence>
<feature type="transmembrane region" description="Helical" evidence="1">
    <location>
        <begin position="283"/>
        <end position="305"/>
    </location>
</feature>
<feature type="transmembrane region" description="Helical" evidence="1">
    <location>
        <begin position="70"/>
        <end position="89"/>
    </location>
</feature>
<reference evidence="2 3" key="1">
    <citation type="submission" date="2023-11" db="EMBL/GenBank/DDBJ databases">
        <title>Genome sequence of Microbacterium rhizosphaerae KACC 19337.</title>
        <authorList>
            <person name="Choi H."/>
            <person name="Kim S."/>
            <person name="Kim Y."/>
            <person name="Kwon S.-W."/>
            <person name="Heo J."/>
        </authorList>
    </citation>
    <scope>NUCLEOTIDE SEQUENCE [LARGE SCALE GENOMIC DNA]</scope>
    <source>
        <strain evidence="2 3">KACC 19337</strain>
    </source>
</reference>
<feature type="transmembrane region" description="Helical" evidence="1">
    <location>
        <begin position="257"/>
        <end position="277"/>
    </location>
</feature>
<feature type="transmembrane region" description="Helical" evidence="1">
    <location>
        <begin position="145"/>
        <end position="166"/>
    </location>
</feature>
<feature type="transmembrane region" description="Helical" evidence="1">
    <location>
        <begin position="173"/>
        <end position="193"/>
    </location>
</feature>
<evidence type="ECO:0000313" key="3">
    <source>
        <dbReference type="Proteomes" id="UP001323798"/>
    </source>
</evidence>
<dbReference type="EMBL" id="CP139368">
    <property type="protein sequence ID" value="WPR89612.1"/>
    <property type="molecule type" value="Genomic_DNA"/>
</dbReference>
<feature type="transmembrane region" description="Helical" evidence="1">
    <location>
        <begin position="317"/>
        <end position="334"/>
    </location>
</feature>